<organism evidence="5 6">
    <name type="scientific">Protopolystoma xenopodis</name>
    <dbReference type="NCBI Taxonomy" id="117903"/>
    <lineage>
        <taxon>Eukaryota</taxon>
        <taxon>Metazoa</taxon>
        <taxon>Spiralia</taxon>
        <taxon>Lophotrochozoa</taxon>
        <taxon>Platyhelminthes</taxon>
        <taxon>Monogenea</taxon>
        <taxon>Polyopisthocotylea</taxon>
        <taxon>Polystomatidea</taxon>
        <taxon>Polystomatidae</taxon>
        <taxon>Protopolystoma</taxon>
    </lineage>
</organism>
<protein>
    <recommendedName>
        <fullName evidence="4">Serine/threonine-protein phosphatase 4 regulatory subunit 3-like central domain-containing protein</fullName>
    </recommendedName>
</protein>
<feature type="domain" description="Serine/threonine-protein phosphatase 4 regulatory subunit 3-like central" evidence="4">
    <location>
        <begin position="1"/>
        <end position="81"/>
    </location>
</feature>
<dbReference type="GO" id="GO:0006974">
    <property type="term" value="P:DNA damage response"/>
    <property type="evidence" value="ECO:0007669"/>
    <property type="project" value="TreeGrafter"/>
</dbReference>
<dbReference type="Pfam" id="PF04802">
    <property type="entry name" value="PP4R3"/>
    <property type="match status" value="1"/>
</dbReference>
<evidence type="ECO:0000313" key="6">
    <source>
        <dbReference type="Proteomes" id="UP000784294"/>
    </source>
</evidence>
<dbReference type="InterPro" id="IPR006887">
    <property type="entry name" value="P4R3-like_central_dom"/>
</dbReference>
<feature type="compositionally biased region" description="Acidic residues" evidence="3">
    <location>
        <begin position="165"/>
        <end position="190"/>
    </location>
</feature>
<reference evidence="5" key="1">
    <citation type="submission" date="2018-11" db="EMBL/GenBank/DDBJ databases">
        <authorList>
            <consortium name="Pathogen Informatics"/>
        </authorList>
    </citation>
    <scope>NUCLEOTIDE SEQUENCE</scope>
</reference>
<dbReference type="EMBL" id="CAAALY010098924">
    <property type="protein sequence ID" value="VEL28944.1"/>
    <property type="molecule type" value="Genomic_DNA"/>
</dbReference>
<name>A0A3S5APR8_9PLAT</name>
<feature type="region of interest" description="Disordered" evidence="3">
    <location>
        <begin position="154"/>
        <end position="196"/>
    </location>
</feature>
<feature type="region of interest" description="Disordered" evidence="3">
    <location>
        <begin position="264"/>
        <end position="284"/>
    </location>
</feature>
<dbReference type="AlphaFoldDB" id="A0A3S5APR8"/>
<keyword evidence="6" id="KW-1185">Reference proteome</keyword>
<keyword evidence="2" id="KW-0539">Nucleus</keyword>
<evidence type="ECO:0000256" key="2">
    <source>
        <dbReference type="ARBA" id="ARBA00023242"/>
    </source>
</evidence>
<dbReference type="PANTHER" id="PTHR23318">
    <property type="entry name" value="ATP SYNTHASE GAMMA-RELATED"/>
    <property type="match status" value="1"/>
</dbReference>
<feature type="compositionally biased region" description="Polar residues" evidence="3">
    <location>
        <begin position="272"/>
        <end position="281"/>
    </location>
</feature>
<gene>
    <name evidence="5" type="ORF">PXEA_LOCUS22384</name>
</gene>
<dbReference type="Proteomes" id="UP000784294">
    <property type="component" value="Unassembled WGS sequence"/>
</dbReference>
<comment type="subcellular location">
    <subcellularLocation>
        <location evidence="1">Nucleus</location>
    </subcellularLocation>
</comment>
<dbReference type="GO" id="GO:0030289">
    <property type="term" value="C:protein phosphatase 4 complex"/>
    <property type="evidence" value="ECO:0007669"/>
    <property type="project" value="TreeGrafter"/>
</dbReference>
<dbReference type="GO" id="GO:0072542">
    <property type="term" value="F:protein phosphatase activator activity"/>
    <property type="evidence" value="ECO:0007669"/>
    <property type="project" value="TreeGrafter"/>
</dbReference>
<comment type="caution">
    <text evidence="5">The sequence shown here is derived from an EMBL/GenBank/DDBJ whole genome shotgun (WGS) entry which is preliminary data.</text>
</comment>
<sequence length="363" mass="39867">MKEEFYHRYLVKNNLIEPVVELFISNGHRYNLVDSAIIEFFEYIRIENISQLIIHIVENFGDVLTRVTYVQTFLGLRKAYEHIHRGPRASFLSSPVCGQQPTLDMLPLHNHQTPVAVGSVASGLANSVSVSSGTGSTIAFSGIRSLSSVSSVVHSSTRESRGGLDAEEEQWFEQEEEEDEEEEEEDDEGGDSVGVNAAGEDANLAFSNADNSLSAFFERISAKQNSVSVASSVSKLSSLSSRSDEDEEDVELLNNALSSVSKVAPRKGLSKRLSTSGSNGKPSLLRQATPIAIRIKSTTQQLAAAAASKCIAFDEEEDDESEDPDDELSFEDDDEAPLHGLKQESRGNCLWNYSYTNIFSLQR</sequence>
<accession>A0A3S5APR8</accession>
<evidence type="ECO:0000259" key="4">
    <source>
        <dbReference type="Pfam" id="PF04802"/>
    </source>
</evidence>
<proteinExistence type="predicted"/>
<evidence type="ECO:0000313" key="5">
    <source>
        <dbReference type="EMBL" id="VEL28944.1"/>
    </source>
</evidence>
<evidence type="ECO:0000256" key="3">
    <source>
        <dbReference type="SAM" id="MobiDB-lite"/>
    </source>
</evidence>
<feature type="region of interest" description="Disordered" evidence="3">
    <location>
        <begin position="313"/>
        <end position="341"/>
    </location>
</feature>
<dbReference type="PANTHER" id="PTHR23318:SF0">
    <property type="entry name" value="SERINE_THREONINE-PROTEIN PHOSPHATASE 4 REGULATORY SUBUNIT 3"/>
    <property type="match status" value="1"/>
</dbReference>
<dbReference type="InterPro" id="IPR051137">
    <property type="entry name" value="PP4R3-like"/>
</dbReference>
<feature type="compositionally biased region" description="Acidic residues" evidence="3">
    <location>
        <begin position="313"/>
        <end position="335"/>
    </location>
</feature>
<dbReference type="OrthoDB" id="27483at2759"/>
<evidence type="ECO:0000256" key="1">
    <source>
        <dbReference type="ARBA" id="ARBA00004123"/>
    </source>
</evidence>
<dbReference type="GO" id="GO:0005654">
    <property type="term" value="C:nucleoplasm"/>
    <property type="evidence" value="ECO:0007669"/>
    <property type="project" value="TreeGrafter"/>
</dbReference>